<comment type="caution">
    <text evidence="1">The sequence shown here is derived from an EMBL/GenBank/DDBJ whole genome shotgun (WGS) entry which is preliminary data.</text>
</comment>
<organism evidence="1 2">
    <name type="scientific">Caerostris extrusa</name>
    <name type="common">Bark spider</name>
    <name type="synonym">Caerostris bankana</name>
    <dbReference type="NCBI Taxonomy" id="172846"/>
    <lineage>
        <taxon>Eukaryota</taxon>
        <taxon>Metazoa</taxon>
        <taxon>Ecdysozoa</taxon>
        <taxon>Arthropoda</taxon>
        <taxon>Chelicerata</taxon>
        <taxon>Arachnida</taxon>
        <taxon>Araneae</taxon>
        <taxon>Araneomorphae</taxon>
        <taxon>Entelegynae</taxon>
        <taxon>Araneoidea</taxon>
        <taxon>Araneidae</taxon>
        <taxon>Caerostris</taxon>
    </lineage>
</organism>
<name>A0AAV4PL01_CAEEX</name>
<gene>
    <name evidence="1" type="ORF">CEXT_580431</name>
</gene>
<dbReference type="PROSITE" id="PS51257">
    <property type="entry name" value="PROKAR_LIPOPROTEIN"/>
    <property type="match status" value="1"/>
</dbReference>
<keyword evidence="2" id="KW-1185">Reference proteome</keyword>
<reference evidence="1 2" key="1">
    <citation type="submission" date="2021-06" db="EMBL/GenBank/DDBJ databases">
        <title>Caerostris extrusa draft genome.</title>
        <authorList>
            <person name="Kono N."/>
            <person name="Arakawa K."/>
        </authorList>
    </citation>
    <scope>NUCLEOTIDE SEQUENCE [LARGE SCALE GENOMIC DNA]</scope>
</reference>
<dbReference type="Proteomes" id="UP001054945">
    <property type="component" value="Unassembled WGS sequence"/>
</dbReference>
<dbReference type="EMBL" id="BPLR01004806">
    <property type="protein sequence ID" value="GIX97663.1"/>
    <property type="molecule type" value="Genomic_DNA"/>
</dbReference>
<dbReference type="AlphaFoldDB" id="A0AAV4PL01"/>
<evidence type="ECO:0000313" key="2">
    <source>
        <dbReference type="Proteomes" id="UP001054945"/>
    </source>
</evidence>
<accession>A0AAV4PL01</accession>
<sequence length="98" mass="10307">MKESGIGNELEAKCNVDACILVQIILSCLGCSDGGARGRSQPPPTCRRSLLTLRPISTCAFTLLTSRPTKISVPYNKPKFVELCVAESVAGSPGGVQV</sequence>
<evidence type="ECO:0000313" key="1">
    <source>
        <dbReference type="EMBL" id="GIX97663.1"/>
    </source>
</evidence>
<proteinExistence type="predicted"/>
<protein>
    <submittedName>
        <fullName evidence="1">Uncharacterized protein</fullName>
    </submittedName>
</protein>